<accession>F2LVV6</accession>
<dbReference type="Pfam" id="PF14574">
    <property type="entry name" value="RACo_C_ter"/>
    <property type="match status" value="1"/>
</dbReference>
<dbReference type="STRING" id="760142.Hipma_0921"/>
<dbReference type="KEGG" id="hmr:Hipma_0921"/>
<dbReference type="HOGENOM" id="CLU_019091_1_0_7"/>
<dbReference type="Gene3D" id="3.10.20.30">
    <property type="match status" value="1"/>
</dbReference>
<dbReference type="SUPFAM" id="SSF54292">
    <property type="entry name" value="2Fe-2S ferredoxin-like"/>
    <property type="match status" value="1"/>
</dbReference>
<dbReference type="RefSeq" id="WP_013681931.1">
    <property type="nucleotide sequence ID" value="NC_015318.1"/>
</dbReference>
<dbReference type="PANTHER" id="PTHR42895">
    <property type="entry name" value="IRON-SULFUR CLUSTER-BINDING PROTEIN-RELATED"/>
    <property type="match status" value="1"/>
</dbReference>
<dbReference type="Pfam" id="PF17651">
    <property type="entry name" value="Raco_middle"/>
    <property type="match status" value="1"/>
</dbReference>
<organism evidence="2 3">
    <name type="scientific">Hippea maritima (strain ATCC 700847 / DSM 10411 / MH2)</name>
    <dbReference type="NCBI Taxonomy" id="760142"/>
    <lineage>
        <taxon>Bacteria</taxon>
        <taxon>Pseudomonadati</taxon>
        <taxon>Campylobacterota</taxon>
        <taxon>Desulfurellia</taxon>
        <taxon>Desulfurellales</taxon>
        <taxon>Hippeaceae</taxon>
        <taxon>Hippea</taxon>
    </lineage>
</organism>
<dbReference type="GO" id="GO:0051536">
    <property type="term" value="F:iron-sulfur cluster binding"/>
    <property type="evidence" value="ECO:0007669"/>
    <property type="project" value="InterPro"/>
</dbReference>
<dbReference type="OrthoDB" id="9810588at2"/>
<evidence type="ECO:0000313" key="2">
    <source>
        <dbReference type="EMBL" id="AEA33890.1"/>
    </source>
</evidence>
<keyword evidence="3" id="KW-1185">Reference proteome</keyword>
<sequence>MKLTVKIKDQIKQIQLNKGDNLLKILHSNGIFINAYCGGKGICKKCIVRFLENTPEPLKIEKEALADKIEEGYRLACLHNIEKDATVEIEALKPIFSDFLANVCCDDDKTHIAIDIGTTTIAAAMVENKKITNSISLLNPQIAFGGDVISRIASSNEGNFNTLSSILKDSINDIISSLKKPSSMVICANPTMLSFFLGLNPKSIGEYPYTPPFKGSLTTQFSDIDIYIPPVIGAFVGSDITSALSLLPENEDFLFIDIGTNCEFILKIKDNYFSSSVPAGPALEGTNIDYGSIAQNGAIYKVSFENGIKVYTINNKKPTGITGSGLISVIALLRKFGIIDKTGRLVEPWEAEAPFSIINRIKGKGFLLTDDIYLTQNSIRNFQLVKASLNAGLELLLKKIGQKLPNKIFIGGGFSKSLSRDEIINSGLLSFEGEFVMLQNSSLAGGLRLFCLKEREKVERLSKKIKYIEIANEADFERLYIKKMDF</sequence>
<evidence type="ECO:0000259" key="1">
    <source>
        <dbReference type="PROSITE" id="PS51085"/>
    </source>
</evidence>
<protein>
    <submittedName>
        <fullName evidence="2">Ferredoxin</fullName>
    </submittedName>
</protein>
<gene>
    <name evidence="2" type="ordered locus">Hipma_0921</name>
</gene>
<reference evidence="2 3" key="1">
    <citation type="journal article" date="2011" name="Stand. Genomic Sci.">
        <title>Complete genome sequence of the thermophilic sulfur-reducer Hippea maritima type strain (MH(2)).</title>
        <authorList>
            <person name="Huntemann M."/>
            <person name="Lu M."/>
            <person name="Nolan M."/>
            <person name="Lapidus A."/>
            <person name="Lucas S."/>
            <person name="Hammon N."/>
            <person name="Deshpande S."/>
            <person name="Cheng J.F."/>
            <person name="Tapia R."/>
            <person name="Han C."/>
            <person name="Goodwin L."/>
            <person name="Pitluck S."/>
            <person name="Liolios K."/>
            <person name="Pagani I."/>
            <person name="Ivanova N."/>
            <person name="Ovchinikova G."/>
            <person name="Pati A."/>
            <person name="Chen A."/>
            <person name="Palaniappan K."/>
            <person name="Land M."/>
            <person name="Hauser L."/>
            <person name="Jeffries C.D."/>
            <person name="Detter J.C."/>
            <person name="Brambilla E.M."/>
            <person name="Rohde M."/>
            <person name="Spring S."/>
            <person name="Goker M."/>
            <person name="Woyke T."/>
            <person name="Bristow J."/>
            <person name="Eisen J.A."/>
            <person name="Markowitz V."/>
            <person name="Hugenholtz P."/>
            <person name="Kyrpides N.C."/>
            <person name="Klenk H.P."/>
            <person name="Mavromatis K."/>
        </authorList>
    </citation>
    <scope>NUCLEOTIDE SEQUENCE [LARGE SCALE GENOMIC DNA]</scope>
    <source>
        <strain evidence="3">ATCC 700847 / DSM 10411 / MH2</strain>
    </source>
</reference>
<dbReference type="CDD" id="cd00207">
    <property type="entry name" value="fer2"/>
    <property type="match status" value="1"/>
</dbReference>
<proteinExistence type="predicted"/>
<dbReference type="Gene3D" id="3.30.420.480">
    <property type="entry name" value="Domain of unknown function (DUF4445)"/>
    <property type="match status" value="1"/>
</dbReference>
<dbReference type="InterPro" id="IPR036010">
    <property type="entry name" value="2Fe-2S_ferredoxin-like_sf"/>
</dbReference>
<dbReference type="Proteomes" id="UP000008139">
    <property type="component" value="Chromosome"/>
</dbReference>
<dbReference type="InterPro" id="IPR041414">
    <property type="entry name" value="Raco-like_middle"/>
</dbReference>
<dbReference type="EMBL" id="CP002606">
    <property type="protein sequence ID" value="AEA33890.1"/>
    <property type="molecule type" value="Genomic_DNA"/>
</dbReference>
<dbReference type="Pfam" id="PF00111">
    <property type="entry name" value="Fer2"/>
    <property type="match status" value="1"/>
</dbReference>
<dbReference type="InParanoid" id="F2LVV6"/>
<dbReference type="AlphaFoldDB" id="F2LVV6"/>
<dbReference type="eggNOG" id="COG2871">
    <property type="taxonomic scope" value="Bacteria"/>
</dbReference>
<dbReference type="eggNOG" id="COG3894">
    <property type="taxonomic scope" value="Bacteria"/>
</dbReference>
<dbReference type="InterPro" id="IPR052911">
    <property type="entry name" value="Corrinoid_activation_enz"/>
</dbReference>
<dbReference type="InterPro" id="IPR001041">
    <property type="entry name" value="2Fe-2S_ferredoxin-type"/>
</dbReference>
<dbReference type="InterPro" id="IPR042259">
    <property type="entry name" value="Raco-like_middle_sf"/>
</dbReference>
<dbReference type="PANTHER" id="PTHR42895:SF1">
    <property type="entry name" value="IRON-SULFUR CLUSTER PROTEIN"/>
    <property type="match status" value="1"/>
</dbReference>
<reference evidence="3" key="2">
    <citation type="submission" date="2011-03" db="EMBL/GenBank/DDBJ databases">
        <title>The complete genome of Hippea maritima DSM 10411.</title>
        <authorList>
            <consortium name="US DOE Joint Genome Institute (JGI-PGF)"/>
            <person name="Lucas S."/>
            <person name="Copeland A."/>
            <person name="Lapidus A."/>
            <person name="Bruce D."/>
            <person name="Goodwin L."/>
            <person name="Pitluck S."/>
            <person name="Peters L."/>
            <person name="Kyrpides N."/>
            <person name="Mavromatis K."/>
            <person name="Pagani I."/>
            <person name="Ivanova N."/>
            <person name="Mikhailova N."/>
            <person name="Lu M."/>
            <person name="Detter J.C."/>
            <person name="Tapia R."/>
            <person name="Han C."/>
            <person name="Land M."/>
            <person name="Hauser L."/>
            <person name="Markowitz V."/>
            <person name="Cheng J.-F."/>
            <person name="Hugenholtz P."/>
            <person name="Woyke T."/>
            <person name="Wu D."/>
            <person name="Spring S."/>
            <person name="Schroeder M."/>
            <person name="Brambilla E."/>
            <person name="Klenk H.-P."/>
            <person name="Eisen J.A."/>
        </authorList>
    </citation>
    <scope>NUCLEOTIDE SEQUENCE [LARGE SCALE GENOMIC DNA]</scope>
    <source>
        <strain evidence="3">ATCC 700847 / DSM 10411 / MH2</strain>
    </source>
</reference>
<dbReference type="InterPro" id="IPR027980">
    <property type="entry name" value="RACo_C"/>
</dbReference>
<feature type="domain" description="2Fe-2S ferredoxin-type" evidence="1">
    <location>
        <begin position="1"/>
        <end position="93"/>
    </location>
</feature>
<evidence type="ECO:0000313" key="3">
    <source>
        <dbReference type="Proteomes" id="UP000008139"/>
    </source>
</evidence>
<dbReference type="PROSITE" id="PS51085">
    <property type="entry name" value="2FE2S_FER_2"/>
    <property type="match status" value="1"/>
</dbReference>
<name>F2LVV6_HIPMA</name>
<dbReference type="InterPro" id="IPR012675">
    <property type="entry name" value="Beta-grasp_dom_sf"/>
</dbReference>